<dbReference type="InParanoid" id="A0A7M7L659"/>
<dbReference type="GO" id="GO:0005634">
    <property type="term" value="C:nucleus"/>
    <property type="evidence" value="ECO:0007669"/>
    <property type="project" value="TreeGrafter"/>
</dbReference>
<dbReference type="Pfam" id="PF02037">
    <property type="entry name" value="SAP"/>
    <property type="match status" value="1"/>
</dbReference>
<dbReference type="InterPro" id="IPR045353">
    <property type="entry name" value="LAIKA"/>
</dbReference>
<dbReference type="SMART" id="SM00513">
    <property type="entry name" value="SAP"/>
    <property type="match status" value="1"/>
</dbReference>
<comment type="subcellular location">
    <subcellularLocation>
        <location evidence="1">Cytoplasm</location>
    </subcellularLocation>
</comment>
<evidence type="ECO:0000256" key="3">
    <source>
        <dbReference type="ARBA" id="ARBA00022553"/>
    </source>
</evidence>
<evidence type="ECO:0000256" key="4">
    <source>
        <dbReference type="ARBA" id="ARBA00023054"/>
    </source>
</evidence>
<feature type="compositionally biased region" description="Basic and acidic residues" evidence="5">
    <location>
        <begin position="534"/>
        <end position="553"/>
    </location>
</feature>
<dbReference type="InterPro" id="IPR025224">
    <property type="entry name" value="CCAR1/CCAR2"/>
</dbReference>
<dbReference type="EnsemblMetazoa" id="XM_022815399">
    <property type="protein sequence ID" value="XP_022671134"/>
    <property type="gene ID" value="LOC111254498"/>
</dbReference>
<feature type="compositionally biased region" description="Basic and acidic residues" evidence="5">
    <location>
        <begin position="1048"/>
        <end position="1065"/>
    </location>
</feature>
<dbReference type="InterPro" id="IPR003034">
    <property type="entry name" value="SAP_dom"/>
</dbReference>
<feature type="region of interest" description="Disordered" evidence="5">
    <location>
        <begin position="534"/>
        <end position="611"/>
    </location>
</feature>
<dbReference type="SUPFAM" id="SSF68906">
    <property type="entry name" value="SAP domain"/>
    <property type="match status" value="1"/>
</dbReference>
<proteinExistence type="predicted"/>
<keyword evidence="2" id="KW-0963">Cytoplasm</keyword>
<dbReference type="Proteomes" id="UP000594260">
    <property type="component" value="Unplaced"/>
</dbReference>
<dbReference type="Pfam" id="PF14444">
    <property type="entry name" value="S1-like"/>
    <property type="match status" value="1"/>
</dbReference>
<dbReference type="RefSeq" id="XP_022671134.1">
    <property type="nucleotide sequence ID" value="XM_022815399.1"/>
</dbReference>
<accession>A0A7M7L659</accession>
<keyword evidence="4" id="KW-0175">Coiled coil</keyword>
<feature type="compositionally biased region" description="Basic residues" evidence="5">
    <location>
        <begin position="181"/>
        <end position="199"/>
    </location>
</feature>
<evidence type="ECO:0000313" key="8">
    <source>
        <dbReference type="Proteomes" id="UP000594260"/>
    </source>
</evidence>
<evidence type="ECO:0000256" key="5">
    <source>
        <dbReference type="SAM" id="MobiDB-lite"/>
    </source>
</evidence>
<dbReference type="GO" id="GO:0005737">
    <property type="term" value="C:cytoplasm"/>
    <property type="evidence" value="ECO:0007669"/>
    <property type="project" value="UniProtKB-SubCell"/>
</dbReference>
<dbReference type="OrthoDB" id="6505182at2759"/>
<feature type="compositionally biased region" description="Basic and acidic residues" evidence="5">
    <location>
        <begin position="144"/>
        <end position="155"/>
    </location>
</feature>
<dbReference type="PANTHER" id="PTHR14304">
    <property type="entry name" value="CELL DIVISION CYCLE AND APOPTOSIS REGULATOR PROTEIN"/>
    <property type="match status" value="1"/>
</dbReference>
<dbReference type="OMA" id="YSETEWA"/>
<dbReference type="Pfam" id="PF19256">
    <property type="entry name" value="LAIKA"/>
    <property type="match status" value="1"/>
</dbReference>
<feature type="region of interest" description="Disordered" evidence="5">
    <location>
        <begin position="699"/>
        <end position="719"/>
    </location>
</feature>
<evidence type="ECO:0000256" key="2">
    <source>
        <dbReference type="ARBA" id="ARBA00022490"/>
    </source>
</evidence>
<keyword evidence="3" id="KW-0597">Phosphoprotein</keyword>
<dbReference type="KEGG" id="vde:111254498"/>
<feature type="compositionally biased region" description="Basic and acidic residues" evidence="5">
    <location>
        <begin position="1003"/>
        <end position="1014"/>
    </location>
</feature>
<dbReference type="InterPro" id="IPR025223">
    <property type="entry name" value="S1-like_RNA-bd_dom"/>
</dbReference>
<organism evidence="7 8">
    <name type="scientific">Varroa destructor</name>
    <name type="common">Honeybee mite</name>
    <dbReference type="NCBI Taxonomy" id="109461"/>
    <lineage>
        <taxon>Eukaryota</taxon>
        <taxon>Metazoa</taxon>
        <taxon>Ecdysozoa</taxon>
        <taxon>Arthropoda</taxon>
        <taxon>Chelicerata</taxon>
        <taxon>Arachnida</taxon>
        <taxon>Acari</taxon>
        <taxon>Parasitiformes</taxon>
        <taxon>Mesostigmata</taxon>
        <taxon>Gamasina</taxon>
        <taxon>Dermanyssoidea</taxon>
        <taxon>Varroidae</taxon>
        <taxon>Varroa</taxon>
    </lineage>
</organism>
<dbReference type="AlphaFoldDB" id="A0A7M7L659"/>
<feature type="domain" description="SAP" evidence="6">
    <location>
        <begin position="497"/>
        <end position="531"/>
    </location>
</feature>
<feature type="compositionally biased region" description="Basic and acidic residues" evidence="5">
    <location>
        <begin position="699"/>
        <end position="717"/>
    </location>
</feature>
<dbReference type="Gene3D" id="1.10.720.30">
    <property type="entry name" value="SAP domain"/>
    <property type="match status" value="1"/>
</dbReference>
<dbReference type="SMART" id="SM01122">
    <property type="entry name" value="DBC1"/>
    <property type="match status" value="1"/>
</dbReference>
<keyword evidence="8" id="KW-1185">Reference proteome</keyword>
<feature type="compositionally biased region" description="Basic and acidic residues" evidence="5">
    <location>
        <begin position="980"/>
        <end position="992"/>
    </location>
</feature>
<dbReference type="InterPro" id="IPR036361">
    <property type="entry name" value="SAP_dom_sf"/>
</dbReference>
<protein>
    <recommendedName>
        <fullName evidence="6">SAP domain-containing protein</fullName>
    </recommendedName>
</protein>
<sequence length="1099" mass="121327">MSGYRGNPGGSWVRGGGQEYPPYAAGGGGGGGGGGYPAHQGHQQGYGAQGQYGGHHDQGNYGMGGNYGGHQQAGGTPQSNHRCFTGKISKLMDHFGFVDGDVFFQLNCVKGKFPREGDTVYCEASFNPKMPFKWTATSVQLQPSDDHRNGGDKRSPPRGGGRRVSPRRMSPRRGSPPRRYSPPRRRPGRSRSPMRRFSPKRGGGARDRSSPANKRRISKALLHNVDLESTSASATELKRRYPNLYIPSDFFHANILWSSAFPPLNPLDLSLAHCAYAVCPREKRLPGARAPAREPFDTSYKYVAKVVLLATSALNDIYEQCCGPSDRAAADKQLKHPLELVQLLVGVKAGKFEAIGGPWSPSQDGDDPEHPQTLINTAIRSTQFLTGIDLRGCTSWPRITEVRYRREVNGEVSMEKVVMFFPDVWRCVPTHREWSKLSEELRKETPMEEEPASTGDDQIAASGDSKKEDDSAEPAAVHNEESQESSGEIFLPDGTDPRQMKVADLRVELEKRGLDTKGVKQALAERLVEFLQHEKQKDQSAGDSGENKEEVVDSKGAPEGMEVDSQENTQDKPDGKEGSTTGGKEEEKDKSKDSNNKSTKDDEKKEQTLPIYELPTNPAIVVVPNRKAKGGKFDCRLVNLSRLLEYSESDNKEILFELNLFCELLKSMFYRDHAFNLYKGLLEAPDLNKEQENRLAAKKKREELKKEDKKDEDKKAAAPEADEIEIEIKDEVDEDYEKIYDEKTVRNPALLLSCIFFDLNRVGHFSSKEIEDIALSLNLHLSRAQVRSVLKKVITKEGNVEYKKLTHRHMDPEEPPEGFEHPTLLSATQLRQVVKGNNLGSVDDTSSSVSAASFSAVFVNVEKLRDQVEKSERAKVEVDAALLKSQDELEKTIHQLDRVKKDRDRLEADLGKANKVIDNLNEELRQSRRFSSDIRYTAHNTKNTLKKALENLERCLERDKKRSNADKAGAADNCGGGSETKTEDTATPKEGDEASSGVTANQKSEESQIKKEESSEPGTPAGDGSKPAEVKDEGAAEQKGQFTAGAQDVKDEAIVKEETAGEVEKTAAPSDGGPAPKRAKVSAGKSPIRPNGKAGTKKK</sequence>
<feature type="region of interest" description="Disordered" evidence="5">
    <location>
        <begin position="439"/>
        <end position="497"/>
    </location>
</feature>
<dbReference type="PANTHER" id="PTHR14304:SF11">
    <property type="entry name" value="SAP DOMAIN-CONTAINING PROTEIN"/>
    <property type="match status" value="1"/>
</dbReference>
<evidence type="ECO:0000259" key="6">
    <source>
        <dbReference type="PROSITE" id="PS50800"/>
    </source>
</evidence>
<feature type="compositionally biased region" description="Basic residues" evidence="5">
    <location>
        <begin position="160"/>
        <end position="171"/>
    </location>
</feature>
<dbReference type="GeneID" id="111254498"/>
<feature type="region of interest" description="Disordered" evidence="5">
    <location>
        <begin position="141"/>
        <end position="214"/>
    </location>
</feature>
<name>A0A7M7L659_VARDE</name>
<evidence type="ECO:0000313" key="7">
    <source>
        <dbReference type="EnsemblMetazoa" id="XP_022671134"/>
    </source>
</evidence>
<dbReference type="Pfam" id="PF14443">
    <property type="entry name" value="DBC1"/>
    <property type="match status" value="1"/>
</dbReference>
<dbReference type="InterPro" id="IPR025954">
    <property type="entry name" value="DBC1/CARP1_inactive_NUDIX"/>
</dbReference>
<evidence type="ECO:0000256" key="1">
    <source>
        <dbReference type="ARBA" id="ARBA00004496"/>
    </source>
</evidence>
<feature type="region of interest" description="Disordered" evidence="5">
    <location>
        <begin position="959"/>
        <end position="1099"/>
    </location>
</feature>
<dbReference type="GO" id="GO:0006355">
    <property type="term" value="P:regulation of DNA-templated transcription"/>
    <property type="evidence" value="ECO:0007669"/>
    <property type="project" value="InterPro"/>
</dbReference>
<feature type="compositionally biased region" description="Basic and acidic residues" evidence="5">
    <location>
        <begin position="1026"/>
        <end position="1036"/>
    </location>
</feature>
<feature type="compositionally biased region" description="Basic and acidic residues" evidence="5">
    <location>
        <begin position="569"/>
        <end position="607"/>
    </location>
</feature>
<reference evidence="7" key="1">
    <citation type="submission" date="2021-01" db="UniProtKB">
        <authorList>
            <consortium name="EnsemblMetazoa"/>
        </authorList>
    </citation>
    <scope>IDENTIFICATION</scope>
</reference>
<dbReference type="PROSITE" id="PS50800">
    <property type="entry name" value="SAP"/>
    <property type="match status" value="1"/>
</dbReference>